<dbReference type="InterPro" id="IPR025388">
    <property type="entry name" value="Alginate_export_dom"/>
</dbReference>
<evidence type="ECO:0000259" key="3">
    <source>
        <dbReference type="Pfam" id="PF13372"/>
    </source>
</evidence>
<protein>
    <submittedName>
        <fullName evidence="4">Alginate export family protein</fullName>
    </submittedName>
</protein>
<feature type="region of interest" description="Disordered" evidence="1">
    <location>
        <begin position="22"/>
        <end position="54"/>
    </location>
</feature>
<name>A0ABT3M1D7_9LEPT</name>
<dbReference type="Proteomes" id="UP001209737">
    <property type="component" value="Unassembled WGS sequence"/>
</dbReference>
<organism evidence="4 5">
    <name type="scientific">Leptospira limi</name>
    <dbReference type="NCBI Taxonomy" id="2950023"/>
    <lineage>
        <taxon>Bacteria</taxon>
        <taxon>Pseudomonadati</taxon>
        <taxon>Spirochaetota</taxon>
        <taxon>Spirochaetia</taxon>
        <taxon>Leptospirales</taxon>
        <taxon>Leptospiraceae</taxon>
        <taxon>Leptospira</taxon>
    </lineage>
</organism>
<evidence type="ECO:0000313" key="5">
    <source>
        <dbReference type="Proteomes" id="UP001209737"/>
    </source>
</evidence>
<evidence type="ECO:0000313" key="4">
    <source>
        <dbReference type="EMBL" id="MCW7463794.1"/>
    </source>
</evidence>
<feature type="signal peptide" evidence="2">
    <location>
        <begin position="1"/>
        <end position="20"/>
    </location>
</feature>
<feature type="chain" id="PRO_5045760356" evidence="2">
    <location>
        <begin position="21"/>
        <end position="578"/>
    </location>
</feature>
<evidence type="ECO:0000256" key="1">
    <source>
        <dbReference type="SAM" id="MobiDB-lite"/>
    </source>
</evidence>
<dbReference type="RefSeq" id="WP_265376538.1">
    <property type="nucleotide sequence ID" value="NZ_JAMQPV010000004.1"/>
</dbReference>
<feature type="domain" description="Alginate export" evidence="3">
    <location>
        <begin position="251"/>
        <end position="552"/>
    </location>
</feature>
<sequence>MRRYFILYVILLATGYPVSAQTTTTEPNVTSPNIPSPSREPIQEPKPSPPPTWSDGFSAGAFVRFRPEMKYNFDFNRNTNDNVDFTGQKIQFFVQKEFTKDIIAKVTFQDSRLWGAEKGSLTGIATANDGTRQSTDVREAYIESKNNFSLPLHVQAGRQILRYGDERLVGSLDWTNVGRSFDGLRFKWEDKFFSSHLFVTSVSERHSDIAGNTTNFGVKSQYNTYLDCPYNGTKVCTPKIDAQRQELGDSYFTGFYNTLKPSDYLHIDLYYLGLQKEYLRTNNSLVLTTGEVGNPNTRAGRWDVLHTYGIRVTNKTQAGKKALQAIDYSFEYATQTGTTGRNMTPKWDFFQTNVSLLDPLTNTTYQQNLYREKERYKTFAFGADIGYTISKVRMGVAYDVGSGDPNRTDGSIASFQNLFHTNHFFYGMADQVSWVNMKSKSINLSYATESYGTFRIDYFAIEKHKLQDSWYDLVGNAKSGASTESISNNQYDVSQVLTENGTGNNRPVSLLGRSLFREVDVKYNLPYKNILIEGGYSMIFAGDAIQNKVNDRTVNANVYTNQFSKTAQFAYLMVTSQF</sequence>
<evidence type="ECO:0000256" key="2">
    <source>
        <dbReference type="SAM" id="SignalP"/>
    </source>
</evidence>
<proteinExistence type="predicted"/>
<keyword evidence="5" id="KW-1185">Reference proteome</keyword>
<feature type="domain" description="Alginate export" evidence="3">
    <location>
        <begin position="59"/>
        <end position="199"/>
    </location>
</feature>
<comment type="caution">
    <text evidence="4">The sequence shown here is derived from an EMBL/GenBank/DDBJ whole genome shotgun (WGS) entry which is preliminary data.</text>
</comment>
<reference evidence="4 5" key="1">
    <citation type="submission" date="2022-06" db="EMBL/GenBank/DDBJ databases">
        <title>Leptospira isolates from biofilms formed at urban environments.</title>
        <authorList>
            <person name="Ribeiro P.S."/>
            <person name="Sousa T."/>
            <person name="Carvalho N."/>
            <person name="Aburjaile F."/>
            <person name="Neves F."/>
            <person name="Oliveira D."/>
            <person name="Blanco L."/>
            <person name="Lima J."/>
            <person name="Costa F."/>
            <person name="Brenig B."/>
            <person name="Soares S."/>
            <person name="Ramos R."/>
            <person name="Goes-Neto A."/>
            <person name="Matiuzzi M."/>
            <person name="Azevedo V."/>
            <person name="Ristow P."/>
        </authorList>
    </citation>
    <scope>NUCLEOTIDE SEQUENCE [LARGE SCALE GENOMIC DNA]</scope>
    <source>
        <strain evidence="4 5">VSF25</strain>
    </source>
</reference>
<gene>
    <name evidence="4" type="ORF">ND812_16960</name>
</gene>
<keyword evidence="2" id="KW-0732">Signal</keyword>
<dbReference type="EMBL" id="JAMQPV010000004">
    <property type="protein sequence ID" value="MCW7463794.1"/>
    <property type="molecule type" value="Genomic_DNA"/>
</dbReference>
<feature type="compositionally biased region" description="Polar residues" evidence="1">
    <location>
        <begin position="22"/>
        <end position="33"/>
    </location>
</feature>
<accession>A0ABT3M1D7</accession>
<dbReference type="Pfam" id="PF13372">
    <property type="entry name" value="Alginate_exp"/>
    <property type="match status" value="2"/>
</dbReference>